<dbReference type="AlphaFoldDB" id="A0A157RWA1"/>
<dbReference type="InterPro" id="IPR036388">
    <property type="entry name" value="WH-like_DNA-bd_sf"/>
</dbReference>
<keyword evidence="2" id="KW-0805">Transcription regulation</keyword>
<dbReference type="FunFam" id="1.10.10.10:FF:000001">
    <property type="entry name" value="LysR family transcriptional regulator"/>
    <property type="match status" value="1"/>
</dbReference>
<dbReference type="EMBL" id="LT546645">
    <property type="protein sequence ID" value="SAI66011.1"/>
    <property type="molecule type" value="Genomic_DNA"/>
</dbReference>
<dbReference type="InterPro" id="IPR000847">
    <property type="entry name" value="LysR_HTH_N"/>
</dbReference>
<dbReference type="OrthoDB" id="8524600at2"/>
<evidence type="ECO:0000256" key="4">
    <source>
        <dbReference type="ARBA" id="ARBA00023163"/>
    </source>
</evidence>
<dbReference type="Proteomes" id="UP000076825">
    <property type="component" value="Chromosome 1"/>
</dbReference>
<feature type="domain" description="HTH lysR-type" evidence="5">
    <location>
        <begin position="14"/>
        <end position="71"/>
    </location>
</feature>
<dbReference type="RefSeq" id="WP_052125690.1">
    <property type="nucleotide sequence ID" value="NZ_CP016340.1"/>
</dbReference>
<evidence type="ECO:0000259" key="5">
    <source>
        <dbReference type="PROSITE" id="PS50931"/>
    </source>
</evidence>
<organism evidence="6 7">
    <name type="scientific">Bordetella trematum</name>
    <dbReference type="NCBI Taxonomy" id="123899"/>
    <lineage>
        <taxon>Bacteria</taxon>
        <taxon>Pseudomonadati</taxon>
        <taxon>Pseudomonadota</taxon>
        <taxon>Betaproteobacteria</taxon>
        <taxon>Burkholderiales</taxon>
        <taxon>Alcaligenaceae</taxon>
        <taxon>Bordetella</taxon>
    </lineage>
</organism>
<proteinExistence type="inferred from homology"/>
<dbReference type="eggNOG" id="COG0583">
    <property type="taxonomic scope" value="Bacteria"/>
</dbReference>
<evidence type="ECO:0000256" key="1">
    <source>
        <dbReference type="ARBA" id="ARBA00009437"/>
    </source>
</evidence>
<dbReference type="InterPro" id="IPR005119">
    <property type="entry name" value="LysR_subst-bd"/>
</dbReference>
<dbReference type="KEGG" id="btrm:SAMEA390648700052"/>
<evidence type="ECO:0000313" key="6">
    <source>
        <dbReference type="EMBL" id="SAI66011.1"/>
    </source>
</evidence>
<reference evidence="6 7" key="1">
    <citation type="submission" date="2016-04" db="EMBL/GenBank/DDBJ databases">
        <authorList>
            <consortium name="Pathogen Informatics"/>
        </authorList>
    </citation>
    <scope>NUCLEOTIDE SEQUENCE [LARGE SCALE GENOMIC DNA]</scope>
    <source>
        <strain evidence="6 7">H044680328</strain>
    </source>
</reference>
<dbReference type="STRING" id="123899.SAMEA3906487_00052"/>
<keyword evidence="3" id="KW-0238">DNA-binding</keyword>
<keyword evidence="4" id="KW-0804">Transcription</keyword>
<dbReference type="SUPFAM" id="SSF53850">
    <property type="entry name" value="Periplasmic binding protein-like II"/>
    <property type="match status" value="1"/>
</dbReference>
<dbReference type="PANTHER" id="PTHR30419">
    <property type="entry name" value="HTH-TYPE TRANSCRIPTIONAL REGULATOR YBHD"/>
    <property type="match status" value="1"/>
</dbReference>
<sequence length="327" mass="36259">MINLQENPDLTWRFSLRQLDLFRAVATHGSLRAAARHLGLTQPTLTHAMKQLEHSVGAPLFIRSAQGSRLTPIGQTLLQHSRRALNELQRAQAEIGRLSGQSGGHVSMGFSAAGSTLLPQALPRFQATHPDVSLTLKEVTSAEHDPDWQAGNYDFIITSELDAPAKGDRQRELLTRLPLTPMTRKGSRWLQARSLHALQDALWILPEYGPELLRRLHAGQGLAAPQRQLMCLSIQLVFTMLRATDAVCLLRTQSIPMLRERYDLHPVPLDEPLDAMLYVCLSAPDLQQLTPVAQHFADCLRAVQAGQDRQARAARTGAPGKEKTRKA</sequence>
<dbReference type="PROSITE" id="PS50931">
    <property type="entry name" value="HTH_LYSR"/>
    <property type="match status" value="1"/>
</dbReference>
<evidence type="ECO:0000256" key="3">
    <source>
        <dbReference type="ARBA" id="ARBA00023125"/>
    </source>
</evidence>
<dbReference type="InterPro" id="IPR036390">
    <property type="entry name" value="WH_DNA-bd_sf"/>
</dbReference>
<accession>A0A157RWA1</accession>
<evidence type="ECO:0000313" key="7">
    <source>
        <dbReference type="Proteomes" id="UP000076825"/>
    </source>
</evidence>
<dbReference type="Gene3D" id="1.10.10.10">
    <property type="entry name" value="Winged helix-like DNA-binding domain superfamily/Winged helix DNA-binding domain"/>
    <property type="match status" value="1"/>
</dbReference>
<evidence type="ECO:0000256" key="2">
    <source>
        <dbReference type="ARBA" id="ARBA00023015"/>
    </source>
</evidence>
<dbReference type="GO" id="GO:0003700">
    <property type="term" value="F:DNA-binding transcription factor activity"/>
    <property type="evidence" value="ECO:0007669"/>
    <property type="project" value="InterPro"/>
</dbReference>
<dbReference type="PRINTS" id="PR00039">
    <property type="entry name" value="HTHLYSR"/>
</dbReference>
<name>A0A157RWA1_9BORD</name>
<dbReference type="PANTHER" id="PTHR30419:SF8">
    <property type="entry name" value="NITROGEN ASSIMILATION TRANSCRIPTIONAL ACTIVATOR-RELATED"/>
    <property type="match status" value="1"/>
</dbReference>
<dbReference type="PATRIC" id="fig|123899.6.peg.47"/>
<protein>
    <submittedName>
        <fullName evidence="6">LysR family transcriptional regulator</fullName>
    </submittedName>
</protein>
<dbReference type="GeneID" id="56588524"/>
<dbReference type="GO" id="GO:0003677">
    <property type="term" value="F:DNA binding"/>
    <property type="evidence" value="ECO:0007669"/>
    <property type="project" value="UniProtKB-KW"/>
</dbReference>
<dbReference type="Pfam" id="PF00126">
    <property type="entry name" value="HTH_1"/>
    <property type="match status" value="1"/>
</dbReference>
<gene>
    <name evidence="6" type="primary">abgR_1</name>
    <name evidence="6" type="ORF">SAMEA3906487_00052</name>
</gene>
<keyword evidence="7" id="KW-1185">Reference proteome</keyword>
<dbReference type="InterPro" id="IPR050950">
    <property type="entry name" value="HTH-type_LysR_regulators"/>
</dbReference>
<dbReference type="Gene3D" id="3.40.190.10">
    <property type="entry name" value="Periplasmic binding protein-like II"/>
    <property type="match status" value="2"/>
</dbReference>
<dbReference type="SUPFAM" id="SSF46785">
    <property type="entry name" value="Winged helix' DNA-binding domain"/>
    <property type="match status" value="1"/>
</dbReference>
<dbReference type="Pfam" id="PF03466">
    <property type="entry name" value="LysR_substrate"/>
    <property type="match status" value="1"/>
</dbReference>
<dbReference type="GO" id="GO:0005829">
    <property type="term" value="C:cytosol"/>
    <property type="evidence" value="ECO:0007669"/>
    <property type="project" value="TreeGrafter"/>
</dbReference>
<comment type="similarity">
    <text evidence="1">Belongs to the LysR transcriptional regulatory family.</text>
</comment>